<dbReference type="EnsemblMetazoa" id="AEPI000953-RA">
    <property type="protein sequence ID" value="AEPI000953-PA"/>
    <property type="gene ID" value="AEPI000953"/>
</dbReference>
<evidence type="ECO:0000259" key="9">
    <source>
        <dbReference type="Pfam" id="PF22651"/>
    </source>
</evidence>
<evidence type="ECO:0000313" key="11">
    <source>
        <dbReference type="Proteomes" id="UP000075885"/>
    </source>
</evidence>
<evidence type="ECO:0000313" key="10">
    <source>
        <dbReference type="EnsemblMetazoa" id="AEPI000953-PA"/>
    </source>
</evidence>
<reference evidence="11" key="1">
    <citation type="submission" date="2013-03" db="EMBL/GenBank/DDBJ databases">
        <title>The Genome Sequence of Anopheles epiroticus epiroticus2.</title>
        <authorList>
            <consortium name="The Broad Institute Genomics Platform"/>
            <person name="Neafsey D.E."/>
            <person name="Howell P."/>
            <person name="Walker B."/>
            <person name="Young S.K."/>
            <person name="Zeng Q."/>
            <person name="Gargeya S."/>
            <person name="Fitzgerald M."/>
            <person name="Haas B."/>
            <person name="Abouelleil A."/>
            <person name="Allen A.W."/>
            <person name="Alvarado L."/>
            <person name="Arachchi H.M."/>
            <person name="Berlin A.M."/>
            <person name="Chapman S.B."/>
            <person name="Gainer-Dewar J."/>
            <person name="Goldberg J."/>
            <person name="Griggs A."/>
            <person name="Gujja S."/>
            <person name="Hansen M."/>
            <person name="Howarth C."/>
            <person name="Imamovic A."/>
            <person name="Ireland A."/>
            <person name="Larimer J."/>
            <person name="McCowan C."/>
            <person name="Murphy C."/>
            <person name="Pearson M."/>
            <person name="Poon T.W."/>
            <person name="Priest M."/>
            <person name="Roberts A."/>
            <person name="Saif S."/>
            <person name="Shea T."/>
            <person name="Sisk P."/>
            <person name="Sykes S."/>
            <person name="Wortman J."/>
            <person name="Nusbaum C."/>
            <person name="Birren B."/>
        </authorList>
    </citation>
    <scope>NUCLEOTIDE SEQUENCE [LARGE SCALE GENOMIC DNA]</scope>
    <source>
        <strain evidence="11">Epiroticus2</strain>
    </source>
</reference>
<keyword evidence="11" id="KW-1185">Reference proteome</keyword>
<keyword evidence="8" id="KW-0732">Signal</keyword>
<dbReference type="PANTHER" id="PTHR21066:SF15">
    <property type="entry name" value="GH25962P-RELATED"/>
    <property type="match status" value="1"/>
</dbReference>
<dbReference type="SUPFAM" id="SSF47565">
    <property type="entry name" value="Insect pheromone/odorant-binding proteins"/>
    <property type="match status" value="1"/>
</dbReference>
<feature type="domain" description="OBP47-like" evidence="9">
    <location>
        <begin position="52"/>
        <end position="186"/>
    </location>
</feature>
<dbReference type="STRING" id="199890.A0A182P219"/>
<dbReference type="InterPro" id="IPR054577">
    <property type="entry name" value="OBP47-like_dom"/>
</dbReference>
<keyword evidence="6" id="KW-0552">Olfaction</keyword>
<comment type="similarity">
    <text evidence="2">Belongs to the PBP/GOBP family.</text>
</comment>
<keyword evidence="7" id="KW-1015">Disulfide bond</keyword>
<dbReference type="InterPro" id="IPR036728">
    <property type="entry name" value="PBP_GOBP_sf"/>
</dbReference>
<evidence type="ECO:0000256" key="4">
    <source>
        <dbReference type="ARBA" id="ARBA00022525"/>
    </source>
</evidence>
<organism evidence="10 11">
    <name type="scientific">Anopheles epiroticus</name>
    <dbReference type="NCBI Taxonomy" id="199890"/>
    <lineage>
        <taxon>Eukaryota</taxon>
        <taxon>Metazoa</taxon>
        <taxon>Ecdysozoa</taxon>
        <taxon>Arthropoda</taxon>
        <taxon>Hexapoda</taxon>
        <taxon>Insecta</taxon>
        <taxon>Pterygota</taxon>
        <taxon>Neoptera</taxon>
        <taxon>Endopterygota</taxon>
        <taxon>Diptera</taxon>
        <taxon>Nematocera</taxon>
        <taxon>Culicoidea</taxon>
        <taxon>Culicidae</taxon>
        <taxon>Anophelinae</taxon>
        <taxon>Anopheles</taxon>
    </lineage>
</organism>
<dbReference type="Pfam" id="PF22651">
    <property type="entry name" value="OBP47_like"/>
    <property type="match status" value="1"/>
</dbReference>
<dbReference type="VEuPathDB" id="VectorBase:AEPI000953"/>
<comment type="subcellular location">
    <subcellularLocation>
        <location evidence="1">Secreted</location>
    </subcellularLocation>
</comment>
<dbReference type="GO" id="GO:0005549">
    <property type="term" value="F:odorant binding"/>
    <property type="evidence" value="ECO:0007669"/>
    <property type="project" value="InterPro"/>
</dbReference>
<name>A0A182P219_9DIPT</name>
<feature type="chain" id="PRO_5008130771" description="OBP47-like domain-containing protein" evidence="8">
    <location>
        <begin position="28"/>
        <end position="211"/>
    </location>
</feature>
<reference evidence="10" key="2">
    <citation type="submission" date="2020-05" db="UniProtKB">
        <authorList>
            <consortium name="EnsemblMetazoa"/>
        </authorList>
    </citation>
    <scope>IDENTIFICATION</scope>
    <source>
        <strain evidence="10">Epiroticus2</strain>
    </source>
</reference>
<evidence type="ECO:0000256" key="7">
    <source>
        <dbReference type="ARBA" id="ARBA00023157"/>
    </source>
</evidence>
<keyword evidence="4" id="KW-0964">Secreted</keyword>
<dbReference type="GO" id="GO:0005576">
    <property type="term" value="C:extracellular region"/>
    <property type="evidence" value="ECO:0007669"/>
    <property type="project" value="UniProtKB-SubCell"/>
</dbReference>
<dbReference type="AlphaFoldDB" id="A0A182P219"/>
<evidence type="ECO:0000256" key="6">
    <source>
        <dbReference type="ARBA" id="ARBA00022725"/>
    </source>
</evidence>
<dbReference type="PANTHER" id="PTHR21066">
    <property type="entry name" value="ODORANT-BINDING PROTEIN 59A-RELATED"/>
    <property type="match status" value="1"/>
</dbReference>
<sequence length="211" mass="23156">MASSVVRSCSWAKVVVLLLGLVQLATAGEPNPACSTIPSVDKDSEEKCCDIPSIFPNETMQHCVGEIEKSTKPQLQKSCDIANCMLKKQNLLKSDNRVDLDKVKSFIKDTMQGSDEWKALAEKAVLEECLPMIEKDTSNVMSSLKSSMGDCNPVPALLIACAAAKFYAHCPSKDWTGSPMCDEWKSFLGKCSNSLEDMNAVYTTIESKKMR</sequence>
<evidence type="ECO:0000256" key="5">
    <source>
        <dbReference type="ARBA" id="ARBA00022606"/>
    </source>
</evidence>
<feature type="signal peptide" evidence="8">
    <location>
        <begin position="1"/>
        <end position="27"/>
    </location>
</feature>
<dbReference type="InterPro" id="IPR052295">
    <property type="entry name" value="Odorant-binding_protein"/>
</dbReference>
<accession>A0A182P219</accession>
<keyword evidence="5" id="KW-0716">Sensory transduction</keyword>
<dbReference type="Gene3D" id="1.10.238.270">
    <property type="match status" value="1"/>
</dbReference>
<protein>
    <recommendedName>
        <fullName evidence="9">OBP47-like domain-containing protein</fullName>
    </recommendedName>
</protein>
<evidence type="ECO:0000256" key="1">
    <source>
        <dbReference type="ARBA" id="ARBA00004613"/>
    </source>
</evidence>
<evidence type="ECO:0000256" key="8">
    <source>
        <dbReference type="SAM" id="SignalP"/>
    </source>
</evidence>
<evidence type="ECO:0000256" key="2">
    <source>
        <dbReference type="ARBA" id="ARBA00008098"/>
    </source>
</evidence>
<evidence type="ECO:0000256" key="3">
    <source>
        <dbReference type="ARBA" id="ARBA00022448"/>
    </source>
</evidence>
<keyword evidence="3" id="KW-0813">Transport</keyword>
<dbReference type="Proteomes" id="UP000075885">
    <property type="component" value="Unassembled WGS sequence"/>
</dbReference>
<proteinExistence type="inferred from homology"/>
<dbReference type="GO" id="GO:0007608">
    <property type="term" value="P:sensory perception of smell"/>
    <property type="evidence" value="ECO:0007669"/>
    <property type="project" value="UniProtKB-KW"/>
</dbReference>